<evidence type="ECO:0000313" key="2">
    <source>
        <dbReference type="EMBL" id="KAF5774708.1"/>
    </source>
</evidence>
<reference evidence="2" key="2">
    <citation type="submission" date="2020-06" db="EMBL/GenBank/DDBJ databases">
        <title>Helianthus annuus Genome sequencing and assembly Release 2.</title>
        <authorList>
            <person name="Gouzy J."/>
            <person name="Langlade N."/>
            <person name="Munos S."/>
        </authorList>
    </citation>
    <scope>NUCLEOTIDE SEQUENCE</scope>
    <source>
        <tissue evidence="2">Leaves</tissue>
    </source>
</reference>
<dbReference type="Proteomes" id="UP000215914">
    <property type="component" value="Unassembled WGS sequence"/>
</dbReference>
<feature type="region of interest" description="Disordered" evidence="1">
    <location>
        <begin position="1"/>
        <end position="28"/>
    </location>
</feature>
<comment type="caution">
    <text evidence="2">The sequence shown here is derived from an EMBL/GenBank/DDBJ whole genome shotgun (WGS) entry which is preliminary data.</text>
</comment>
<organism evidence="2 3">
    <name type="scientific">Helianthus annuus</name>
    <name type="common">Common sunflower</name>
    <dbReference type="NCBI Taxonomy" id="4232"/>
    <lineage>
        <taxon>Eukaryota</taxon>
        <taxon>Viridiplantae</taxon>
        <taxon>Streptophyta</taxon>
        <taxon>Embryophyta</taxon>
        <taxon>Tracheophyta</taxon>
        <taxon>Spermatophyta</taxon>
        <taxon>Magnoliopsida</taxon>
        <taxon>eudicotyledons</taxon>
        <taxon>Gunneridae</taxon>
        <taxon>Pentapetalae</taxon>
        <taxon>asterids</taxon>
        <taxon>campanulids</taxon>
        <taxon>Asterales</taxon>
        <taxon>Asteraceae</taxon>
        <taxon>Asteroideae</taxon>
        <taxon>Heliantheae alliance</taxon>
        <taxon>Heliantheae</taxon>
        <taxon>Helianthus</taxon>
    </lineage>
</organism>
<gene>
    <name evidence="2" type="ORF">HanXRQr2_Chr13g0603791</name>
</gene>
<reference evidence="2" key="1">
    <citation type="journal article" date="2017" name="Nature">
        <title>The sunflower genome provides insights into oil metabolism, flowering and Asterid evolution.</title>
        <authorList>
            <person name="Badouin H."/>
            <person name="Gouzy J."/>
            <person name="Grassa C.J."/>
            <person name="Murat F."/>
            <person name="Staton S.E."/>
            <person name="Cottret L."/>
            <person name="Lelandais-Briere C."/>
            <person name="Owens G.L."/>
            <person name="Carrere S."/>
            <person name="Mayjonade B."/>
            <person name="Legrand L."/>
            <person name="Gill N."/>
            <person name="Kane N.C."/>
            <person name="Bowers J.E."/>
            <person name="Hubner S."/>
            <person name="Bellec A."/>
            <person name="Berard A."/>
            <person name="Berges H."/>
            <person name="Blanchet N."/>
            <person name="Boniface M.C."/>
            <person name="Brunel D."/>
            <person name="Catrice O."/>
            <person name="Chaidir N."/>
            <person name="Claudel C."/>
            <person name="Donnadieu C."/>
            <person name="Faraut T."/>
            <person name="Fievet G."/>
            <person name="Helmstetter N."/>
            <person name="King M."/>
            <person name="Knapp S.J."/>
            <person name="Lai Z."/>
            <person name="Le Paslier M.C."/>
            <person name="Lippi Y."/>
            <person name="Lorenzon L."/>
            <person name="Mandel J.R."/>
            <person name="Marage G."/>
            <person name="Marchand G."/>
            <person name="Marquand E."/>
            <person name="Bret-Mestries E."/>
            <person name="Morien E."/>
            <person name="Nambeesan S."/>
            <person name="Nguyen T."/>
            <person name="Pegot-Espagnet P."/>
            <person name="Pouilly N."/>
            <person name="Raftis F."/>
            <person name="Sallet E."/>
            <person name="Schiex T."/>
            <person name="Thomas J."/>
            <person name="Vandecasteele C."/>
            <person name="Vares D."/>
            <person name="Vear F."/>
            <person name="Vautrin S."/>
            <person name="Crespi M."/>
            <person name="Mangin B."/>
            <person name="Burke J.M."/>
            <person name="Salse J."/>
            <person name="Munos S."/>
            <person name="Vincourt P."/>
            <person name="Rieseberg L.H."/>
            <person name="Langlade N.B."/>
        </authorList>
    </citation>
    <scope>NUCLEOTIDE SEQUENCE</scope>
    <source>
        <tissue evidence="2">Leaves</tissue>
    </source>
</reference>
<dbReference type="EMBL" id="MNCJ02000328">
    <property type="protein sequence ID" value="KAF5774708.1"/>
    <property type="molecule type" value="Genomic_DNA"/>
</dbReference>
<sequence>MKHVKESSSSSYSVNPTNSKAKAGSEKGKCRQPYLYHVGIERLLPLRPPARL</sequence>
<protein>
    <submittedName>
        <fullName evidence="2">Uncharacterized protein</fullName>
    </submittedName>
</protein>
<dbReference type="Gramene" id="mRNA:HanXRQr2_Chr13g0603791">
    <property type="protein sequence ID" value="CDS:HanXRQr2_Chr13g0603791.1"/>
    <property type="gene ID" value="HanXRQr2_Chr13g0603791"/>
</dbReference>
<accession>A0A9K3EJW8</accession>
<keyword evidence="3" id="KW-1185">Reference proteome</keyword>
<name>A0A9K3EJW8_HELAN</name>
<evidence type="ECO:0000313" key="3">
    <source>
        <dbReference type="Proteomes" id="UP000215914"/>
    </source>
</evidence>
<dbReference type="AlphaFoldDB" id="A0A9K3EJW8"/>
<evidence type="ECO:0000256" key="1">
    <source>
        <dbReference type="SAM" id="MobiDB-lite"/>
    </source>
</evidence>
<proteinExistence type="predicted"/>